<keyword evidence="3" id="KW-1185">Reference proteome</keyword>
<feature type="region of interest" description="Disordered" evidence="1">
    <location>
        <begin position="87"/>
        <end position="120"/>
    </location>
</feature>
<evidence type="ECO:0000313" key="3">
    <source>
        <dbReference type="Proteomes" id="UP000247409"/>
    </source>
</evidence>
<accession>A0A2V3IQH2</accession>
<proteinExistence type="predicted"/>
<dbReference type="Proteomes" id="UP000247409">
    <property type="component" value="Unassembled WGS sequence"/>
</dbReference>
<sequence length="190" mass="20914">MRSFPAAANMVDLTSLVATAFGYADAIKAAWSVRARIEDMGTELREQYDMIIKNISQGDEIETDNDVEEWDAQLEKKLNITIQRCNDESPNGDAPFVSQNDSSPLTKEASATPLPVHLSNGNISFQDRAEVEASDPMRRSSQSHISRWATGPQQGNLVEAELRNYLGRVAVAASALSAPQMYPKPTQPFN</sequence>
<organism evidence="2 3">
    <name type="scientific">Gracilariopsis chorda</name>
    <dbReference type="NCBI Taxonomy" id="448386"/>
    <lineage>
        <taxon>Eukaryota</taxon>
        <taxon>Rhodophyta</taxon>
        <taxon>Florideophyceae</taxon>
        <taxon>Rhodymeniophycidae</taxon>
        <taxon>Gracilariales</taxon>
        <taxon>Gracilariaceae</taxon>
        <taxon>Gracilariopsis</taxon>
    </lineage>
</organism>
<evidence type="ECO:0000256" key="1">
    <source>
        <dbReference type="SAM" id="MobiDB-lite"/>
    </source>
</evidence>
<dbReference type="AlphaFoldDB" id="A0A2V3IQH2"/>
<name>A0A2V3IQH2_9FLOR</name>
<dbReference type="OrthoDB" id="10441497at2759"/>
<dbReference type="EMBL" id="NBIV01000093">
    <property type="protein sequence ID" value="PXF44355.1"/>
    <property type="molecule type" value="Genomic_DNA"/>
</dbReference>
<protein>
    <submittedName>
        <fullName evidence="2">Uncharacterized protein</fullName>
    </submittedName>
</protein>
<evidence type="ECO:0000313" key="2">
    <source>
        <dbReference type="EMBL" id="PXF44355.1"/>
    </source>
</evidence>
<reference evidence="2 3" key="1">
    <citation type="journal article" date="2018" name="Mol. Biol. Evol.">
        <title>Analysis of the draft genome of the red seaweed Gracilariopsis chorda provides insights into genome size evolution in Rhodophyta.</title>
        <authorList>
            <person name="Lee J."/>
            <person name="Yang E.C."/>
            <person name="Graf L."/>
            <person name="Yang J.H."/>
            <person name="Qiu H."/>
            <person name="Zel Zion U."/>
            <person name="Chan C.X."/>
            <person name="Stephens T.G."/>
            <person name="Weber A.P.M."/>
            <person name="Boo G.H."/>
            <person name="Boo S.M."/>
            <person name="Kim K.M."/>
            <person name="Shin Y."/>
            <person name="Jung M."/>
            <person name="Lee S.J."/>
            <person name="Yim H.S."/>
            <person name="Lee J.H."/>
            <person name="Bhattacharya D."/>
            <person name="Yoon H.S."/>
        </authorList>
    </citation>
    <scope>NUCLEOTIDE SEQUENCE [LARGE SCALE GENOMIC DNA]</scope>
    <source>
        <strain evidence="2 3">SKKU-2015</strain>
        <tissue evidence="2">Whole body</tissue>
    </source>
</reference>
<gene>
    <name evidence="2" type="ORF">BWQ96_05875</name>
</gene>
<comment type="caution">
    <text evidence="2">The sequence shown here is derived from an EMBL/GenBank/DDBJ whole genome shotgun (WGS) entry which is preliminary data.</text>
</comment>